<feature type="region of interest" description="Disordered" evidence="21">
    <location>
        <begin position="69"/>
        <end position="88"/>
    </location>
</feature>
<dbReference type="STRING" id="3818.A0A445EPD8"/>
<feature type="compositionally biased region" description="Acidic residues" evidence="21">
    <location>
        <begin position="924"/>
        <end position="944"/>
    </location>
</feature>
<keyword evidence="7 18" id="KW-0863">Zinc-finger</keyword>
<proteinExistence type="predicted"/>
<dbReference type="SUPFAM" id="SSF56104">
    <property type="entry name" value="SAICAR synthase-like"/>
    <property type="match status" value="1"/>
</dbReference>
<comment type="function">
    <text evidence="14">The PI(3,5)P2 regulatory complex regulates both the synthesis and turnover of phosphatidylinositol 3,5-bisphosphate (PtdIns(3,5)P2). Catalyzes the phosphorylation of phosphatidylinositol 3-phosphate on the fifth hydroxyl of the myo-inositol ring, to form phosphatidylinositol 3,5-bisphosphate. Plays an important role in maintenance of endomembrane homeostasis including endocytosis, vacuole formation, and vacuolar acidification processes. Required for development of viable pollen. Might mediate recycling of auxin transporters.</text>
</comment>
<dbReference type="InterPro" id="IPR027483">
    <property type="entry name" value="PInositol-4-P-4/5-kinase_C_sf"/>
</dbReference>
<keyword evidence="10 19" id="KW-0067">ATP-binding</keyword>
<organism evidence="24 25">
    <name type="scientific">Arachis hypogaea</name>
    <name type="common">Peanut</name>
    <dbReference type="NCBI Taxonomy" id="3818"/>
    <lineage>
        <taxon>Eukaryota</taxon>
        <taxon>Viridiplantae</taxon>
        <taxon>Streptophyta</taxon>
        <taxon>Embryophyta</taxon>
        <taxon>Tracheophyta</taxon>
        <taxon>Spermatophyta</taxon>
        <taxon>Magnoliopsida</taxon>
        <taxon>eudicotyledons</taxon>
        <taxon>Gunneridae</taxon>
        <taxon>Pentapetalae</taxon>
        <taxon>rosids</taxon>
        <taxon>fabids</taxon>
        <taxon>Fabales</taxon>
        <taxon>Fabaceae</taxon>
        <taxon>Papilionoideae</taxon>
        <taxon>50 kb inversion clade</taxon>
        <taxon>dalbergioids sensu lato</taxon>
        <taxon>Dalbergieae</taxon>
        <taxon>Pterocarpus clade</taxon>
        <taxon>Arachis</taxon>
    </lineage>
</organism>
<dbReference type="CDD" id="cd03334">
    <property type="entry name" value="Fab1_TCP"/>
    <property type="match status" value="1"/>
</dbReference>
<keyword evidence="5 19" id="KW-0547">Nucleotide-binding</keyword>
<dbReference type="EC" id="2.7.1.150" evidence="2"/>
<protein>
    <recommendedName>
        <fullName evidence="2">1-phosphatidylinositol-3-phosphate 5-kinase</fullName>
        <ecNumber evidence="2">2.7.1.150</ecNumber>
    </recommendedName>
    <alternativeName>
        <fullName evidence="16">FYVE finger-containing phosphoinositide kinase</fullName>
    </alternativeName>
    <alternativeName>
        <fullName evidence="17">PIKfyve</fullName>
    </alternativeName>
    <alternativeName>
        <fullName evidence="15">Phosphatidylinositol 3-phosphate 5-kinase type III</fullName>
    </alternativeName>
</protein>
<evidence type="ECO:0000256" key="9">
    <source>
        <dbReference type="ARBA" id="ARBA00022833"/>
    </source>
</evidence>
<feature type="compositionally biased region" description="Basic and acidic residues" evidence="21">
    <location>
        <begin position="1775"/>
        <end position="1789"/>
    </location>
</feature>
<evidence type="ECO:0000256" key="21">
    <source>
        <dbReference type="SAM" id="MobiDB-lite"/>
    </source>
</evidence>
<evidence type="ECO:0000256" key="11">
    <source>
        <dbReference type="ARBA" id="ARBA00023054"/>
    </source>
</evidence>
<evidence type="ECO:0000256" key="10">
    <source>
        <dbReference type="ARBA" id="ARBA00022840"/>
    </source>
</evidence>
<dbReference type="Pfam" id="PF04366">
    <property type="entry name" value="Ysc84"/>
    <property type="match status" value="1"/>
</dbReference>
<evidence type="ECO:0000256" key="20">
    <source>
        <dbReference type="SAM" id="Coils"/>
    </source>
</evidence>
<dbReference type="InterPro" id="IPR027484">
    <property type="entry name" value="PInositol-4-P-5-kinase_N"/>
</dbReference>
<keyword evidence="12" id="KW-0472">Membrane</keyword>
<dbReference type="GO" id="GO:0000285">
    <property type="term" value="F:1-phosphatidylinositol-3-phosphate 5-kinase activity"/>
    <property type="evidence" value="ECO:0007669"/>
    <property type="project" value="UniProtKB-EC"/>
</dbReference>
<evidence type="ECO:0000256" key="7">
    <source>
        <dbReference type="ARBA" id="ARBA00022771"/>
    </source>
</evidence>
<dbReference type="SUPFAM" id="SSF52029">
    <property type="entry name" value="GroEL apical domain-like"/>
    <property type="match status" value="1"/>
</dbReference>
<dbReference type="FunFam" id="3.30.40.10:FF:000151">
    <property type="entry name" value="Zinc finger family protein"/>
    <property type="match status" value="1"/>
</dbReference>
<evidence type="ECO:0000256" key="5">
    <source>
        <dbReference type="ARBA" id="ARBA00022741"/>
    </source>
</evidence>
<dbReference type="GO" id="GO:0008270">
    <property type="term" value="F:zinc ion binding"/>
    <property type="evidence" value="ECO:0007669"/>
    <property type="project" value="UniProtKB-KW"/>
</dbReference>
<evidence type="ECO:0000256" key="15">
    <source>
        <dbReference type="ARBA" id="ARBA00077223"/>
    </source>
</evidence>
<keyword evidence="8 19" id="KW-0418">Kinase</keyword>
<feature type="compositionally biased region" description="Polar residues" evidence="21">
    <location>
        <begin position="1817"/>
        <end position="1829"/>
    </location>
</feature>
<dbReference type="FunFam" id="3.30.40.10:FF:000384">
    <property type="entry name" value="1-phosphatidylinositol-3-phosphate 5-kinase FAB1B"/>
    <property type="match status" value="1"/>
</dbReference>
<gene>
    <name evidence="24" type="ORF">Ahy_A01g001762</name>
</gene>
<dbReference type="PROSITE" id="PS50178">
    <property type="entry name" value="ZF_FYVE"/>
    <property type="match status" value="2"/>
</dbReference>
<keyword evidence="9" id="KW-0862">Zinc</keyword>
<comment type="subcellular location">
    <subcellularLocation>
        <location evidence="1">Endosome membrane</location>
        <topology evidence="1">Peripheral membrane protein</topology>
    </subcellularLocation>
</comment>
<dbReference type="Gene3D" id="3.30.40.10">
    <property type="entry name" value="Zinc/RING finger domain, C3HC4 (zinc finger)"/>
    <property type="match status" value="2"/>
</dbReference>
<dbReference type="FunFam" id="3.30.800.10:FF:000006">
    <property type="entry name" value="1-phosphatidylinositol-3-phosphate 5-kinase FAB1B"/>
    <property type="match status" value="1"/>
</dbReference>
<feature type="region of interest" description="Disordered" evidence="21">
    <location>
        <begin position="922"/>
        <end position="950"/>
    </location>
</feature>
<dbReference type="InterPro" id="IPR000306">
    <property type="entry name" value="Znf_FYVE"/>
</dbReference>
<evidence type="ECO:0000256" key="3">
    <source>
        <dbReference type="ARBA" id="ARBA00022679"/>
    </source>
</evidence>
<dbReference type="Pfam" id="PF01363">
    <property type="entry name" value="FYVE"/>
    <property type="match status" value="2"/>
</dbReference>
<evidence type="ECO:0000256" key="13">
    <source>
        <dbReference type="ARBA" id="ARBA00023464"/>
    </source>
</evidence>
<dbReference type="InterPro" id="IPR027409">
    <property type="entry name" value="GroEL-like_apical_dom_sf"/>
</dbReference>
<dbReference type="Gene3D" id="3.50.7.10">
    <property type="entry name" value="GroEL"/>
    <property type="match status" value="1"/>
</dbReference>
<dbReference type="InterPro" id="IPR013083">
    <property type="entry name" value="Znf_RING/FYVE/PHD"/>
</dbReference>
<dbReference type="InterPro" id="IPR017455">
    <property type="entry name" value="Znf_FYVE-rel"/>
</dbReference>
<evidence type="ECO:0000256" key="19">
    <source>
        <dbReference type="PROSITE-ProRule" id="PRU00781"/>
    </source>
</evidence>
<evidence type="ECO:0000256" key="16">
    <source>
        <dbReference type="ARBA" id="ARBA00077675"/>
    </source>
</evidence>
<feature type="compositionally biased region" description="Polar residues" evidence="21">
    <location>
        <begin position="37"/>
        <end position="52"/>
    </location>
</feature>
<comment type="subunit">
    <text evidence="13">Component of the PI(3,5)P2 regulatory complex at least composed of ATG18, SAC/FIG4, FAB1 and VAC14.</text>
</comment>
<evidence type="ECO:0000256" key="6">
    <source>
        <dbReference type="ARBA" id="ARBA00022753"/>
    </source>
</evidence>
<evidence type="ECO:0000256" key="8">
    <source>
        <dbReference type="ARBA" id="ARBA00022777"/>
    </source>
</evidence>
<dbReference type="GO" id="GO:0046488">
    <property type="term" value="P:phosphatidylinositol metabolic process"/>
    <property type="evidence" value="ECO:0007669"/>
    <property type="project" value="UniProtKB-UniRule"/>
</dbReference>
<dbReference type="PANTHER" id="PTHR45748:SF21">
    <property type="entry name" value="1-PHOSPHATIDYLINOSITOL-3-PHOSPHATE 5-KINASE FAB1A"/>
    <property type="match status" value="1"/>
</dbReference>
<evidence type="ECO:0000313" key="25">
    <source>
        <dbReference type="Proteomes" id="UP000289738"/>
    </source>
</evidence>
<dbReference type="Pfam" id="PF00118">
    <property type="entry name" value="Cpn60_TCP1"/>
    <property type="match status" value="1"/>
</dbReference>
<keyword evidence="11 20" id="KW-0175">Coiled coil</keyword>
<dbReference type="GO" id="GO:0010256">
    <property type="term" value="P:endomembrane system organization"/>
    <property type="evidence" value="ECO:0007669"/>
    <property type="project" value="UniProtKB-ARBA"/>
</dbReference>
<dbReference type="InterPro" id="IPR007461">
    <property type="entry name" value="Ysc84_actin-binding"/>
</dbReference>
<dbReference type="Gene3D" id="3.30.810.10">
    <property type="entry name" value="2-Layer Sandwich"/>
    <property type="match status" value="1"/>
</dbReference>
<keyword evidence="4" id="KW-0479">Metal-binding</keyword>
<dbReference type="InterPro" id="IPR044769">
    <property type="entry name" value="PIKfyve_PIPKc"/>
</dbReference>
<keyword evidence="3 19" id="KW-0808">Transferase</keyword>
<evidence type="ECO:0000256" key="4">
    <source>
        <dbReference type="ARBA" id="ARBA00022723"/>
    </source>
</evidence>
<reference evidence="24 25" key="1">
    <citation type="submission" date="2019-01" db="EMBL/GenBank/DDBJ databases">
        <title>Sequencing of cultivated peanut Arachis hypogaea provides insights into genome evolution and oil improvement.</title>
        <authorList>
            <person name="Chen X."/>
        </authorList>
    </citation>
    <scope>NUCLEOTIDE SEQUENCE [LARGE SCALE GENOMIC DNA]</scope>
    <source>
        <strain evidence="25">cv. Fuhuasheng</strain>
        <tissue evidence="24">Leaves</tissue>
    </source>
</reference>
<evidence type="ECO:0000256" key="14">
    <source>
        <dbReference type="ARBA" id="ARBA00057940"/>
    </source>
</evidence>
<evidence type="ECO:0000256" key="2">
    <source>
        <dbReference type="ARBA" id="ARBA00012009"/>
    </source>
</evidence>
<dbReference type="Gene3D" id="3.30.800.10">
    <property type="entry name" value="Phosphatidylinositol Phosphate Kinase II Beta"/>
    <property type="match status" value="1"/>
</dbReference>
<evidence type="ECO:0000256" key="12">
    <source>
        <dbReference type="ARBA" id="ARBA00023136"/>
    </source>
</evidence>
<sequence>MAASDGRVTYSSLSMLEKENNHFSYGKMNHYVDSTWSEPKSGTTSGPLGSKSSNKDFLYQFPSEDRDLFDGGYDSDDDVGGANNNIMPSNIPPEVNVKNVVSGLFAILTGRNKVPRITANQQLPTSNLSFLGSGKNGDLFLDSSVYTPSAPPLCEPTGIDYSAYKEVLEAEPPEWLPDSSATVCMQCTAMFTAITRGRHHCRFCGGIFCRNCTKGRCLLPVRFRERNPQRVCDSCYDRLDPLQGVLINTISNAMQVAKHDVMDWTCARGWLNLPVGLSMEHEIYKASNTLKNYCQVAKSNPERSIPLAVLKNAKGLAILTVAKAGALLSYKIGTGLVVARRADGSWSAPSAVLSLGLGWGAQIGGELMDFIVILHDIKSVKTFCSRMHFSLGAGCSAAAGPVGRVLEADVRAGDRGSGMCYTYSCSKGAFVGVSLEGNIVATRMDANLRFYGDPYLTTTDILLGMVDRPKAAGPFFSGNGFPSWCNLIKSDHANVKMDKVPNPECLGGFQEKEGVRSDCSFRTEEVTVFPRGWEFLRTNFNDDDDDYYSVLVCLSCLLFSASVSEELVFLFICTCFSLASWAEVHGIFTRLANEGLNELAQAESQSMGTPDKKISDLVDVVRSWIPRRAEPPNVSRDFWMPDQSCRVCYECDSQFTIFNRRHHCRICGRVFCAKCTANSVPALSDESKSGREDWDRIRVCNYCFKQWEQGLATVDNVTPVTPCLSPSPSATSLVSTKSSSTCHSSSSTVGSTPYSTGPYQRVPYISPQSSPMDLLTDRQENLNPDRCTNPSGAVGDLASNQFGYCFNRSDDDDDDYVAYHSDTESRHYSHVNDYEDPINIHGIDHVYEPHEMHHNGDNVEAKSLSCATSPSDLDLVGIDGIQEPGKADQHDHVEGCISPPYNEASNNIEPVDFENNGLLWLPPEPEDEEDDREAVPFDDDEDDATTTTGEWGYLQSSVSFGSGEYRSRDKSGEEHRKALKTVVEGHFRALVAQLLQVENIPSYDENGKDSWLDIITALSWEAATLLKPDMSRGGGMDPGGYVKVKCIACGHRNESMVVKGVVCKKNVAHRRMTSKFDKPRFLILGGALEYQRISNQLSSVDTLLQQEMDHLKMAVAKIGAHHPNVLLVEKSVSRYAQEYLLAKDISLVLNIKKPLLERIARCTGAQIVPSIDHLTSQKVGYCEAFHVDKFFEEHGSAGQCGKKSTKTLMFFEGCPKPLGCTILLRGASGDELKKVKHVVQYGVFAAYHLALETSFLADEGASPLEFPLKSPITVALPDKPSCIERSISTIPGYSILTPREHQGAEPIKIPNSNYDLRIEKTLSTSSSFIEKPLMGDSVHTHEVSGSAFQPAEETASSYCSGFLPNYSSKAGDNQHPKDFLQYRQEKRRETMLNNDLTSDSFGTLEPSGSVGDNQIKATASSPCLGCNPEPLYGKHDNNNRIYDDMIPSKEDFPPSTSDHQSILVFLSTRCVWKGTVCERSHLVRIKYYGSSDKPLGRFLRDQLFDQSYICRSCDMPSEAHVHCYTHRQGSLTISVKKLSEFPLPGEREGKIWMWHRCLKCPRVNGFPPATRRVVMSDAAWGLSFGKFLELSFSNHAAASRVASCGHSLHRDCLRFYGFGKMVACFRYASIDLHSVYLPPPKLEFNYDSQDWLKREAIEVQNRAEVLFSEVRNVLHQLLEKVSDTGLRVGGNRVSDVKHLVSELKEMVQKEREELEDLLQKLVHKEVKAGQPVVDILELNKLRRHILLLSFVWDQRLIYASNLFRINFLGDPRNSCQREKSIGSREKVVEADGAARPARGHSSFDSSVLESKPDGSHNLENASNLSTSGEVTKGGETGKDTTHDKVNLSLSAGANVNDKSESPEIGGSVRRALSEGEFPIMGNLSDTLDAAWTGETHPINGSSPPDSAMMVHSPEATLVAAKSNCENYTADNDSKLLSKGLDTRWPGMPFANPFSSINKTSVFNSQKLVDYNPVHILSFRELERQNGARLLLHAGINDAIVAVYDDEPTSIISYVLMSIDYHVQMSESDKAKDSADSSVSLPLFDTTSLLSLSSFDESIASSYRSFGSSDESMLSTAGSQSLLVGDPLLYTKDLHARVSFSDDSNSLAKVKYTVTCYFAKRFEALRRTCCPSETDFVRSLSRCKKWGAQGGKSNVFFAKTLDDRFIIKQVTKTELESFIKFAPAYFKYLSESISTGSPTCLAKILGIYQVTSKHLKGGKETKMDVLVMENLLYRRNIRRLYDLKGSSRSRYNPDTTGSNKVLLDQNLIESMPTSPIFVGNKAKRLLERAVWNDTAFLASIYVMDYSLLVGVDEDKHELVLGIIDFMRQYTWDKHLETWVKTSGILGGPKNTSPTVISPQQYKKRFRKAMSAYFLMVPDQWSPPDLHPAVTLSPLKDMAGAPPSVTRLLQWVWWIISTDVIVQ</sequence>
<dbReference type="FunFam" id="3.30.810.10:FF:000001">
    <property type="entry name" value="1-phosphatidylinositol 3-phosphate 5-kinase FAB1"/>
    <property type="match status" value="1"/>
</dbReference>
<dbReference type="GO" id="GO:0009555">
    <property type="term" value="P:pollen development"/>
    <property type="evidence" value="ECO:0007669"/>
    <property type="project" value="UniProtKB-ARBA"/>
</dbReference>
<dbReference type="CDD" id="cd17300">
    <property type="entry name" value="PIPKc_PIKfyve"/>
    <property type="match status" value="1"/>
</dbReference>
<feature type="domain" description="FYVE-type" evidence="22">
    <location>
        <begin position="178"/>
        <end position="240"/>
    </location>
</feature>
<evidence type="ECO:0000256" key="17">
    <source>
        <dbReference type="ARBA" id="ARBA00081348"/>
    </source>
</evidence>
<dbReference type="InterPro" id="IPR002423">
    <property type="entry name" value="Cpn60/GroEL/TCP-1"/>
</dbReference>
<dbReference type="GO" id="GO:0007033">
    <property type="term" value="P:vacuole organization"/>
    <property type="evidence" value="ECO:0007669"/>
    <property type="project" value="UniProtKB-ARBA"/>
</dbReference>
<dbReference type="SUPFAM" id="SSF57903">
    <property type="entry name" value="FYVE/PHD zinc finger"/>
    <property type="match status" value="2"/>
</dbReference>
<feature type="domain" description="PIPK" evidence="23">
    <location>
        <begin position="2046"/>
        <end position="2372"/>
    </location>
</feature>
<dbReference type="InterPro" id="IPR011011">
    <property type="entry name" value="Znf_FYVE_PHD"/>
</dbReference>
<dbReference type="GO" id="GO:0005524">
    <property type="term" value="F:ATP binding"/>
    <property type="evidence" value="ECO:0007669"/>
    <property type="project" value="UniProtKB-UniRule"/>
</dbReference>
<feature type="region of interest" description="Disordered" evidence="21">
    <location>
        <begin position="37"/>
        <end position="56"/>
    </location>
</feature>
<dbReference type="PROSITE" id="PS51455">
    <property type="entry name" value="PIPK"/>
    <property type="match status" value="1"/>
</dbReference>
<name>A0A445EPD8_ARAHY</name>
<dbReference type="Pfam" id="PF01504">
    <property type="entry name" value="PIP5K"/>
    <property type="match status" value="1"/>
</dbReference>
<accession>A0A445EPD8</accession>
<evidence type="ECO:0000259" key="23">
    <source>
        <dbReference type="PROSITE" id="PS51455"/>
    </source>
</evidence>
<comment type="caution">
    <text evidence="24">The sequence shown here is derived from an EMBL/GenBank/DDBJ whole genome shotgun (WGS) entry which is preliminary data.</text>
</comment>
<dbReference type="SMART" id="SM00330">
    <property type="entry name" value="PIPKc"/>
    <property type="match status" value="1"/>
</dbReference>
<dbReference type="Proteomes" id="UP000289738">
    <property type="component" value="Chromosome A01"/>
</dbReference>
<evidence type="ECO:0000313" key="24">
    <source>
        <dbReference type="EMBL" id="RYR77328.1"/>
    </source>
</evidence>
<feature type="region of interest" description="Disordered" evidence="21">
    <location>
        <begin position="1774"/>
        <end position="1843"/>
    </location>
</feature>
<evidence type="ECO:0000256" key="18">
    <source>
        <dbReference type="PROSITE-ProRule" id="PRU00091"/>
    </source>
</evidence>
<dbReference type="FunFam" id="3.50.7.10:FF:000007">
    <property type="entry name" value="1-phosphatidylinositol 3-phosphate 5-kinase isoform X1"/>
    <property type="match status" value="1"/>
</dbReference>
<evidence type="ECO:0000259" key="22">
    <source>
        <dbReference type="PROSITE" id="PS50178"/>
    </source>
</evidence>
<dbReference type="InterPro" id="IPR002498">
    <property type="entry name" value="PInositol-4-P-4/5-kinase_core"/>
</dbReference>
<dbReference type="SMART" id="SM00064">
    <property type="entry name" value="FYVE"/>
    <property type="match status" value="2"/>
</dbReference>
<keyword evidence="6" id="KW-0967">Endosome</keyword>
<dbReference type="EMBL" id="SDMP01000001">
    <property type="protein sequence ID" value="RYR77328.1"/>
    <property type="molecule type" value="Genomic_DNA"/>
</dbReference>
<dbReference type="CDD" id="cd11526">
    <property type="entry name" value="SYLF_FYVE"/>
    <property type="match status" value="1"/>
</dbReference>
<feature type="coiled-coil region" evidence="20">
    <location>
        <begin position="1693"/>
        <end position="1727"/>
    </location>
</feature>
<dbReference type="GO" id="GO:0010008">
    <property type="term" value="C:endosome membrane"/>
    <property type="evidence" value="ECO:0007669"/>
    <property type="project" value="UniProtKB-SubCell"/>
</dbReference>
<feature type="domain" description="FYVE-type" evidence="22">
    <location>
        <begin position="642"/>
        <end position="708"/>
    </location>
</feature>
<keyword evidence="25" id="KW-1185">Reference proteome</keyword>
<evidence type="ECO:0000256" key="1">
    <source>
        <dbReference type="ARBA" id="ARBA00004481"/>
    </source>
</evidence>
<dbReference type="PANTHER" id="PTHR45748">
    <property type="entry name" value="1-PHOSPHATIDYLINOSITOL 3-PHOSPHATE 5-KINASE-RELATED"/>
    <property type="match status" value="1"/>
</dbReference>